<accession>A0A8S5R7M7</accession>
<evidence type="ECO:0000256" key="1">
    <source>
        <dbReference type="SAM" id="MobiDB-lite"/>
    </source>
</evidence>
<name>A0A8S5R7M7_9VIRU</name>
<feature type="region of interest" description="Disordered" evidence="1">
    <location>
        <begin position="1"/>
        <end position="52"/>
    </location>
</feature>
<dbReference type="EMBL" id="BK015829">
    <property type="protein sequence ID" value="DAE27138.1"/>
    <property type="molecule type" value="Genomic_DNA"/>
</dbReference>
<evidence type="ECO:0000313" key="2">
    <source>
        <dbReference type="EMBL" id="DAE27138.1"/>
    </source>
</evidence>
<organism evidence="2">
    <name type="scientific">virus sp. ctnRj46</name>
    <dbReference type="NCBI Taxonomy" id="2826814"/>
    <lineage>
        <taxon>Viruses</taxon>
    </lineage>
</organism>
<proteinExistence type="predicted"/>
<feature type="compositionally biased region" description="Acidic residues" evidence="1">
    <location>
        <begin position="22"/>
        <end position="44"/>
    </location>
</feature>
<protein>
    <submittedName>
        <fullName evidence="2">Uncharacterized protein</fullName>
    </submittedName>
</protein>
<sequence>MAHDEDGWTMYAAIKESQKSPEDEEEDDDYYNESYDDEDDENDENNNYPKNLPEQFYSLYDKLYGEFWTRKDELEQDIEEINNPKYSVEELNDEYVIVTDPEDDMHALQIFNGGTERTYVLDFDHIRYL</sequence>
<reference evidence="2" key="1">
    <citation type="journal article" date="2021" name="Proc. Natl. Acad. Sci. U.S.A.">
        <title>A Catalog of Tens of Thousands of Viruses from Human Metagenomes Reveals Hidden Associations with Chronic Diseases.</title>
        <authorList>
            <person name="Tisza M.J."/>
            <person name="Buck C.B."/>
        </authorList>
    </citation>
    <scope>NUCLEOTIDE SEQUENCE</scope>
    <source>
        <strain evidence="2">CtnRj46</strain>
    </source>
</reference>